<evidence type="ECO:0000259" key="1">
    <source>
        <dbReference type="PROSITE" id="PS51186"/>
    </source>
</evidence>
<reference evidence="3" key="1">
    <citation type="submission" date="2021-10" db="EMBL/GenBank/DDBJ databases">
        <title>Novel species in genus Arthrobacter.</title>
        <authorList>
            <person name="Liu Y."/>
        </authorList>
    </citation>
    <scope>NUCLEOTIDE SEQUENCE</scope>
    <source>
        <strain evidence="2">Zg-Y786</strain>
        <strain evidence="3">Zg-Y809</strain>
    </source>
</reference>
<proteinExistence type="predicted"/>
<dbReference type="GO" id="GO:1990189">
    <property type="term" value="F:protein N-terminal-serine acetyltransferase activity"/>
    <property type="evidence" value="ECO:0007669"/>
    <property type="project" value="TreeGrafter"/>
</dbReference>
<keyword evidence="4" id="KW-1185">Reference proteome</keyword>
<evidence type="ECO:0000313" key="5">
    <source>
        <dbReference type="Proteomes" id="UP001139264"/>
    </source>
</evidence>
<dbReference type="PANTHER" id="PTHR43441:SF6">
    <property type="entry name" value="N-ACETYLTRANSFERASE DOMAIN-CONTAINING PROTEIN"/>
    <property type="match status" value="1"/>
</dbReference>
<dbReference type="SUPFAM" id="SSF55729">
    <property type="entry name" value="Acyl-CoA N-acyltransferases (Nat)"/>
    <property type="match status" value="1"/>
</dbReference>
<dbReference type="GO" id="GO:0005737">
    <property type="term" value="C:cytoplasm"/>
    <property type="evidence" value="ECO:0007669"/>
    <property type="project" value="TreeGrafter"/>
</dbReference>
<dbReference type="PANTHER" id="PTHR43441">
    <property type="entry name" value="RIBOSOMAL-PROTEIN-SERINE ACETYLTRANSFERASE"/>
    <property type="match status" value="1"/>
</dbReference>
<organism evidence="3 5">
    <name type="scientific">Arthrobacter gengyunqii</name>
    <dbReference type="NCBI Taxonomy" id="2886940"/>
    <lineage>
        <taxon>Bacteria</taxon>
        <taxon>Bacillati</taxon>
        <taxon>Actinomycetota</taxon>
        <taxon>Actinomycetes</taxon>
        <taxon>Micrococcales</taxon>
        <taxon>Micrococcaceae</taxon>
        <taxon>Arthrobacter</taxon>
    </lineage>
</organism>
<protein>
    <submittedName>
        <fullName evidence="3">GNAT family N-acetyltransferase</fullName>
    </submittedName>
</protein>
<dbReference type="RefSeq" id="WP_227891099.1">
    <property type="nucleotide sequence ID" value="NZ_CP095461.1"/>
</dbReference>
<dbReference type="EMBL" id="JAJFZP010000005">
    <property type="protein sequence ID" value="MCC3269028.1"/>
    <property type="molecule type" value="Genomic_DNA"/>
</dbReference>
<evidence type="ECO:0000313" key="2">
    <source>
        <dbReference type="EMBL" id="MCC3266315.1"/>
    </source>
</evidence>
<sequence>MTLTPDLPAPASGVITDRLSLDPVSPAEMDALISHSRLPGWAEDFPQPTDLDAARQFFEQGIHTAAPAALATRLIREQETGEVVGTVGFLLLPEDGDVEVSYSVVPSRRNRGYATEALISLARVALDEPVVSRVIAHTEEENTASQELLLTAGFMPEEVPGLGLAFVLLRDQLPAASTEAAAK</sequence>
<accession>A0A9X1M0F9</accession>
<dbReference type="Pfam" id="PF13302">
    <property type="entry name" value="Acetyltransf_3"/>
    <property type="match status" value="1"/>
</dbReference>
<evidence type="ECO:0000313" key="3">
    <source>
        <dbReference type="EMBL" id="MCC3269028.1"/>
    </source>
</evidence>
<dbReference type="Gene3D" id="3.40.630.30">
    <property type="match status" value="1"/>
</dbReference>
<dbReference type="Proteomes" id="UP001139168">
    <property type="component" value="Unassembled WGS sequence"/>
</dbReference>
<comment type="caution">
    <text evidence="3">The sequence shown here is derived from an EMBL/GenBank/DDBJ whole genome shotgun (WGS) entry which is preliminary data.</text>
</comment>
<dbReference type="InterPro" id="IPR016181">
    <property type="entry name" value="Acyl_CoA_acyltransferase"/>
</dbReference>
<dbReference type="EMBL" id="JAJFZQ010000005">
    <property type="protein sequence ID" value="MCC3266315.1"/>
    <property type="molecule type" value="Genomic_DNA"/>
</dbReference>
<feature type="domain" description="N-acetyltransferase" evidence="1">
    <location>
        <begin position="19"/>
        <end position="174"/>
    </location>
</feature>
<dbReference type="GO" id="GO:0008999">
    <property type="term" value="F:protein-N-terminal-alanine acetyltransferase activity"/>
    <property type="evidence" value="ECO:0007669"/>
    <property type="project" value="TreeGrafter"/>
</dbReference>
<dbReference type="Proteomes" id="UP001139264">
    <property type="component" value="Unassembled WGS sequence"/>
</dbReference>
<dbReference type="InterPro" id="IPR051908">
    <property type="entry name" value="Ribosomal_N-acetyltransferase"/>
</dbReference>
<dbReference type="PROSITE" id="PS51186">
    <property type="entry name" value="GNAT"/>
    <property type="match status" value="1"/>
</dbReference>
<dbReference type="AlphaFoldDB" id="A0A9X1M0F9"/>
<dbReference type="InterPro" id="IPR000182">
    <property type="entry name" value="GNAT_dom"/>
</dbReference>
<evidence type="ECO:0000313" key="4">
    <source>
        <dbReference type="Proteomes" id="UP001139168"/>
    </source>
</evidence>
<name>A0A9X1M0F9_9MICC</name>
<gene>
    <name evidence="3" type="ORF">LJ751_06600</name>
    <name evidence="2" type="ORF">LJ752_09700</name>
</gene>